<comment type="caution">
    <text evidence="1">The sequence shown here is derived from an EMBL/GenBank/DDBJ whole genome shotgun (WGS) entry which is preliminary data.</text>
</comment>
<dbReference type="Proteomes" id="UP001165064">
    <property type="component" value="Unassembled WGS sequence"/>
</dbReference>
<protein>
    <submittedName>
        <fullName evidence="1">Unnamed protein product</fullName>
    </submittedName>
</protein>
<sequence length="171" mass="17758">MTPLSLPLPRDAVSTDTVDVTNPAQTIVQTVVESTDLGVTGTVTENVTVTGATVTNVQYVTHVGEPVTVTAAPVTVTAAPTIVQANRAVALDADSTLSTSYTQTESDCCDEEETATAEPDCCDDDESSTSIDNAKREIATDAEGRAHHNFEINGAQVVLSVGVSFLAGFLL</sequence>
<evidence type="ECO:0000313" key="2">
    <source>
        <dbReference type="Proteomes" id="UP001165064"/>
    </source>
</evidence>
<organism evidence="1 2">
    <name type="scientific">Ambrosiozyma monospora</name>
    <name type="common">Yeast</name>
    <name type="synonym">Endomycopsis monosporus</name>
    <dbReference type="NCBI Taxonomy" id="43982"/>
    <lineage>
        <taxon>Eukaryota</taxon>
        <taxon>Fungi</taxon>
        <taxon>Dikarya</taxon>
        <taxon>Ascomycota</taxon>
        <taxon>Saccharomycotina</taxon>
        <taxon>Pichiomycetes</taxon>
        <taxon>Pichiales</taxon>
        <taxon>Pichiaceae</taxon>
        <taxon>Ambrosiozyma</taxon>
    </lineage>
</organism>
<accession>A0ACB5U9L5</accession>
<gene>
    <name evidence="1" type="ORF">Amon02_001238700</name>
</gene>
<keyword evidence="2" id="KW-1185">Reference proteome</keyword>
<proteinExistence type="predicted"/>
<reference evidence="1" key="1">
    <citation type="submission" date="2023-04" db="EMBL/GenBank/DDBJ databases">
        <title>Ambrosiozyma monospora NBRC 10751.</title>
        <authorList>
            <person name="Ichikawa N."/>
            <person name="Sato H."/>
            <person name="Tonouchi N."/>
        </authorList>
    </citation>
    <scope>NUCLEOTIDE SEQUENCE</scope>
    <source>
        <strain evidence="1">NBRC 10751</strain>
    </source>
</reference>
<name>A0ACB5U9L5_AMBMO</name>
<dbReference type="EMBL" id="BSXS01014506">
    <property type="protein sequence ID" value="GMF05579.1"/>
    <property type="molecule type" value="Genomic_DNA"/>
</dbReference>
<evidence type="ECO:0000313" key="1">
    <source>
        <dbReference type="EMBL" id="GMF05579.1"/>
    </source>
</evidence>